<keyword evidence="3" id="KW-1185">Reference proteome</keyword>
<accession>A0A8C5ZTK7</accession>
<proteinExistence type="predicted"/>
<dbReference type="Proteomes" id="UP000694407">
    <property type="component" value="Unplaced"/>
</dbReference>
<dbReference type="AlphaFoldDB" id="A0A8C5ZTK7"/>
<evidence type="ECO:0008006" key="4">
    <source>
        <dbReference type="Google" id="ProtNLM"/>
    </source>
</evidence>
<dbReference type="Ensembl" id="ENSMMMT00000020353.1">
    <property type="protein sequence ID" value="ENSMMMP00000017894.1"/>
    <property type="gene ID" value="ENSMMMG00000015880.1"/>
</dbReference>
<keyword evidence="1" id="KW-0732">Signal</keyword>
<reference evidence="2" key="1">
    <citation type="submission" date="2025-08" db="UniProtKB">
        <authorList>
            <consortium name="Ensembl"/>
        </authorList>
    </citation>
    <scope>IDENTIFICATION</scope>
</reference>
<evidence type="ECO:0000256" key="1">
    <source>
        <dbReference type="SAM" id="SignalP"/>
    </source>
</evidence>
<feature type="chain" id="PRO_5034468895" description="Cytochrome P450" evidence="1">
    <location>
        <begin position="26"/>
        <end position="76"/>
    </location>
</feature>
<sequence length="76" mass="8529">MDLAVILVLSLCCLLFFSLWRQSSGGRKLPPGPIPLPILGNILQIDAKNIGRSLRIVPPPALFLLWFRYQKLMNGQ</sequence>
<protein>
    <recommendedName>
        <fullName evidence="4">Cytochrome P450</fullName>
    </recommendedName>
</protein>
<evidence type="ECO:0000313" key="3">
    <source>
        <dbReference type="Proteomes" id="UP000694407"/>
    </source>
</evidence>
<feature type="signal peptide" evidence="1">
    <location>
        <begin position="1"/>
        <end position="25"/>
    </location>
</feature>
<evidence type="ECO:0000313" key="2">
    <source>
        <dbReference type="Ensembl" id="ENSMMMP00000017894.1"/>
    </source>
</evidence>
<name>A0A8C5ZTK7_MARMA</name>
<organism evidence="2 3">
    <name type="scientific">Marmota marmota marmota</name>
    <name type="common">Alpine marmot</name>
    <dbReference type="NCBI Taxonomy" id="9994"/>
    <lineage>
        <taxon>Eukaryota</taxon>
        <taxon>Metazoa</taxon>
        <taxon>Chordata</taxon>
        <taxon>Craniata</taxon>
        <taxon>Vertebrata</taxon>
        <taxon>Euteleostomi</taxon>
        <taxon>Mammalia</taxon>
        <taxon>Eutheria</taxon>
        <taxon>Euarchontoglires</taxon>
        <taxon>Glires</taxon>
        <taxon>Rodentia</taxon>
        <taxon>Sciuromorpha</taxon>
        <taxon>Sciuridae</taxon>
        <taxon>Xerinae</taxon>
        <taxon>Marmotini</taxon>
        <taxon>Marmota</taxon>
    </lineage>
</organism>
<reference evidence="2" key="2">
    <citation type="submission" date="2025-09" db="UniProtKB">
        <authorList>
            <consortium name="Ensembl"/>
        </authorList>
    </citation>
    <scope>IDENTIFICATION</scope>
</reference>